<dbReference type="STRING" id="1890683.A0A427YRL5"/>
<feature type="compositionally biased region" description="Low complexity" evidence="7">
    <location>
        <begin position="958"/>
        <end position="967"/>
    </location>
</feature>
<sequence>MAISHPDVKAGTGPRDASGNPSPSDSLSQSHVHASWADFLSRYARGEFPSDSVPPLPPLPSPPPEHVRHSSEPLDHLFEAPTYDTIDITPSIAERVGEFYCKHAFLPPPRAPSEAVRERVILEYDLYSQEQIDNIQSATDLVQAYFGGLCTFTLFRDNVQVLMAVSGDSAVIEAVGLHPGKRLLPETSLCGHQVLFRRRSMYVPDLASDWRTAGNPYADALKGVKSYLGAAVFLPVDPVQSPPSISNAAAWPAKEDPEMEVSGVSVGVINLMHLDEYLPPPTPSQEKVLHHVTRMLETQLRATWEGHARTKEAKARRTVCEYIDHRLVPRSGTSSGPNGAASVNVEMTGHPKERNGFVQEVQSAVGPSTETRITAGARFPVSQPRSALLAVGGESPTSSGSQSRPSSLRAPQHVSTPLPDGGIESDPIFSTAHDVCDRIKYVLNEAEAVGVVDLRAVQRVRNPSGAVHPHPYAVHDDPTFPLQIHGWSCSTGQPPPDLSDPSAISAILAFLVMHRSSAEELFDAISKPSGLEHLLPTSTRSQLVVPFSIADEPTFLIIVTSSKQFWTFRGTEANLVRSMGVVLRAQVVQRRLVEADAAKTVFLSSVSHELRTPLHGLMTGLQLVAESLRHGEPEHALQLLPMVESSGQTLQQILDDILDFGKMMHTRSVAGETGSHASDGLGSGSTSPSSEEGGLTNGVVARPSSSLSNSESRRRFHEADLARDVMDAARTCWFRILSRGNVEQDARHGLGETIERGSSVGESVGSRLDSEAQRDVELVVELEERDWRCMIDQVAFQRILFNGVTNALKFTKSGTVRVSLQTLPIAGLPGSKTPVLLTVTDTGPGIPPALLSRLFRPFTKGDTFVPGTGLGLFIMRELVEGMDGKVSLTSEEGRGTKLRVELPVEFPQEVGAGQGSESSAMRRVTISDEFSLTQRPDPPSVGSMRPPLRKASPNGSDATPVPATAQPAAESRPFRVLVVDDNDISRALLVALIQRLKDPSIVVKQARDGIDGLDVYQSFLPQLVATDVSMPEMDGIAMSTAIREFERAQNIAQPAQIFAITGLGSSDPRLRADALKGGAELDGWLVKGKESLASMRQIVLDAKSRHDAGSIEDVQGGLAGLTMDAAPTATL</sequence>
<evidence type="ECO:0000256" key="6">
    <source>
        <dbReference type="PROSITE-ProRule" id="PRU00169"/>
    </source>
</evidence>
<comment type="catalytic activity">
    <reaction evidence="1">
        <text>ATP + protein L-histidine = ADP + protein N-phospho-L-histidine.</text>
        <dbReference type="EC" id="2.7.13.3"/>
    </reaction>
</comment>
<dbReference type="GO" id="GO:0009927">
    <property type="term" value="F:histidine phosphotransfer kinase activity"/>
    <property type="evidence" value="ECO:0007669"/>
    <property type="project" value="TreeGrafter"/>
</dbReference>
<dbReference type="InterPro" id="IPR036890">
    <property type="entry name" value="HATPase_C_sf"/>
</dbReference>
<feature type="domain" description="Histidine kinase" evidence="8">
    <location>
        <begin position="605"/>
        <end position="906"/>
    </location>
</feature>
<dbReference type="EMBL" id="RSCD01000003">
    <property type="protein sequence ID" value="RSH93720.1"/>
    <property type="molecule type" value="Genomic_DNA"/>
</dbReference>
<dbReference type="InterPro" id="IPR005467">
    <property type="entry name" value="His_kinase_dom"/>
</dbReference>
<keyword evidence="5" id="KW-0418">Kinase</keyword>
<dbReference type="SUPFAM" id="SSF55874">
    <property type="entry name" value="ATPase domain of HSP90 chaperone/DNA topoisomerase II/histidine kinase"/>
    <property type="match status" value="1"/>
</dbReference>
<keyword evidence="3 6" id="KW-0597">Phosphoprotein</keyword>
<feature type="modified residue" description="4-aspartylphosphate" evidence="6">
    <location>
        <position position="1027"/>
    </location>
</feature>
<dbReference type="EC" id="2.7.13.3" evidence="2"/>
<feature type="region of interest" description="Disordered" evidence="7">
    <location>
        <begin position="671"/>
        <end position="714"/>
    </location>
</feature>
<evidence type="ECO:0000256" key="2">
    <source>
        <dbReference type="ARBA" id="ARBA00012438"/>
    </source>
</evidence>
<dbReference type="SMART" id="SM00448">
    <property type="entry name" value="REC"/>
    <property type="match status" value="1"/>
</dbReference>
<dbReference type="InterPro" id="IPR001789">
    <property type="entry name" value="Sig_transdc_resp-reg_receiver"/>
</dbReference>
<proteinExistence type="predicted"/>
<dbReference type="SUPFAM" id="SSF52172">
    <property type="entry name" value="CheY-like"/>
    <property type="match status" value="1"/>
</dbReference>
<feature type="compositionally biased region" description="Low complexity" evidence="7">
    <location>
        <begin position="684"/>
        <end position="694"/>
    </location>
</feature>
<gene>
    <name evidence="10" type="ORF">EHS25_006367</name>
</gene>
<evidence type="ECO:0000259" key="9">
    <source>
        <dbReference type="PROSITE" id="PS50110"/>
    </source>
</evidence>
<dbReference type="PROSITE" id="PS50109">
    <property type="entry name" value="HIS_KIN"/>
    <property type="match status" value="1"/>
</dbReference>
<dbReference type="OrthoDB" id="60033at2759"/>
<evidence type="ECO:0000256" key="4">
    <source>
        <dbReference type="ARBA" id="ARBA00022679"/>
    </source>
</evidence>
<evidence type="ECO:0000259" key="8">
    <source>
        <dbReference type="PROSITE" id="PS50109"/>
    </source>
</evidence>
<dbReference type="InterPro" id="IPR011006">
    <property type="entry name" value="CheY-like_superfamily"/>
</dbReference>
<dbReference type="InterPro" id="IPR003661">
    <property type="entry name" value="HisK_dim/P_dom"/>
</dbReference>
<evidence type="ECO:0000256" key="5">
    <source>
        <dbReference type="ARBA" id="ARBA00022777"/>
    </source>
</evidence>
<dbReference type="GO" id="GO:0000155">
    <property type="term" value="F:phosphorelay sensor kinase activity"/>
    <property type="evidence" value="ECO:0007669"/>
    <property type="project" value="InterPro"/>
</dbReference>
<dbReference type="SMART" id="SM00387">
    <property type="entry name" value="HATPase_c"/>
    <property type="match status" value="1"/>
</dbReference>
<dbReference type="PANTHER" id="PTHR43047">
    <property type="entry name" value="TWO-COMPONENT HISTIDINE PROTEIN KINASE"/>
    <property type="match status" value="1"/>
</dbReference>
<evidence type="ECO:0000313" key="10">
    <source>
        <dbReference type="EMBL" id="RSH93720.1"/>
    </source>
</evidence>
<evidence type="ECO:0000313" key="11">
    <source>
        <dbReference type="Proteomes" id="UP000279259"/>
    </source>
</evidence>
<name>A0A427YRL5_9TREE</name>
<feature type="compositionally biased region" description="Pro residues" evidence="7">
    <location>
        <begin position="52"/>
        <end position="64"/>
    </location>
</feature>
<feature type="region of interest" description="Disordered" evidence="7">
    <location>
        <begin position="389"/>
        <end position="426"/>
    </location>
</feature>
<dbReference type="AlphaFoldDB" id="A0A427YRL5"/>
<dbReference type="Gene3D" id="3.40.50.2300">
    <property type="match status" value="1"/>
</dbReference>
<dbReference type="Pfam" id="PF02518">
    <property type="entry name" value="HATPase_c"/>
    <property type="match status" value="1"/>
</dbReference>
<dbReference type="Pfam" id="PF00512">
    <property type="entry name" value="HisKA"/>
    <property type="match status" value="1"/>
</dbReference>
<dbReference type="Proteomes" id="UP000279259">
    <property type="component" value="Unassembled WGS sequence"/>
</dbReference>
<dbReference type="CDD" id="cd17546">
    <property type="entry name" value="REC_hyHK_CKI1_RcsC-like"/>
    <property type="match status" value="1"/>
</dbReference>
<dbReference type="SMART" id="SM00388">
    <property type="entry name" value="HisKA"/>
    <property type="match status" value="1"/>
</dbReference>
<dbReference type="Gene3D" id="1.10.287.130">
    <property type="match status" value="1"/>
</dbReference>
<dbReference type="Pfam" id="PF00072">
    <property type="entry name" value="Response_reg"/>
    <property type="match status" value="1"/>
</dbReference>
<evidence type="ECO:0000256" key="3">
    <source>
        <dbReference type="ARBA" id="ARBA00022553"/>
    </source>
</evidence>
<feature type="region of interest" description="Disordered" evidence="7">
    <location>
        <begin position="49"/>
        <end position="70"/>
    </location>
</feature>
<evidence type="ECO:0000256" key="7">
    <source>
        <dbReference type="SAM" id="MobiDB-lite"/>
    </source>
</evidence>
<dbReference type="PRINTS" id="PR00344">
    <property type="entry name" value="BCTRLSENSOR"/>
</dbReference>
<dbReference type="PANTHER" id="PTHR43047:SF72">
    <property type="entry name" value="OSMOSENSING HISTIDINE PROTEIN KINASE SLN1"/>
    <property type="match status" value="1"/>
</dbReference>
<keyword evidence="11" id="KW-1185">Reference proteome</keyword>
<feature type="region of interest" description="Disordered" evidence="7">
    <location>
        <begin position="928"/>
        <end position="967"/>
    </location>
</feature>
<comment type="caution">
    <text evidence="10">The sequence shown here is derived from an EMBL/GenBank/DDBJ whole genome shotgun (WGS) entry which is preliminary data.</text>
</comment>
<protein>
    <recommendedName>
        <fullName evidence="2">histidine kinase</fullName>
        <ecNumber evidence="2">2.7.13.3</ecNumber>
    </recommendedName>
</protein>
<evidence type="ECO:0000256" key="1">
    <source>
        <dbReference type="ARBA" id="ARBA00000085"/>
    </source>
</evidence>
<organism evidence="10 11">
    <name type="scientific">Saitozyma podzolica</name>
    <dbReference type="NCBI Taxonomy" id="1890683"/>
    <lineage>
        <taxon>Eukaryota</taxon>
        <taxon>Fungi</taxon>
        <taxon>Dikarya</taxon>
        <taxon>Basidiomycota</taxon>
        <taxon>Agaricomycotina</taxon>
        <taxon>Tremellomycetes</taxon>
        <taxon>Tremellales</taxon>
        <taxon>Trimorphomycetaceae</taxon>
        <taxon>Saitozyma</taxon>
    </lineage>
</organism>
<feature type="domain" description="Response regulatory" evidence="9">
    <location>
        <begin position="975"/>
        <end position="1102"/>
    </location>
</feature>
<dbReference type="InterPro" id="IPR036097">
    <property type="entry name" value="HisK_dim/P_sf"/>
</dbReference>
<dbReference type="CDD" id="cd00082">
    <property type="entry name" value="HisKA"/>
    <property type="match status" value="1"/>
</dbReference>
<accession>A0A427YRL5</accession>
<dbReference type="PROSITE" id="PS50110">
    <property type="entry name" value="RESPONSE_REGULATORY"/>
    <property type="match status" value="1"/>
</dbReference>
<feature type="compositionally biased region" description="Polar residues" evidence="7">
    <location>
        <begin position="19"/>
        <end position="30"/>
    </location>
</feature>
<feature type="region of interest" description="Disordered" evidence="7">
    <location>
        <begin position="1"/>
        <end position="30"/>
    </location>
</feature>
<dbReference type="InterPro" id="IPR003594">
    <property type="entry name" value="HATPase_dom"/>
</dbReference>
<reference evidence="10 11" key="1">
    <citation type="submission" date="2018-11" db="EMBL/GenBank/DDBJ databases">
        <title>Genome sequence of Saitozyma podzolica DSM 27192.</title>
        <authorList>
            <person name="Aliyu H."/>
            <person name="Gorte O."/>
            <person name="Ochsenreither K."/>
        </authorList>
    </citation>
    <scope>NUCLEOTIDE SEQUENCE [LARGE SCALE GENOMIC DNA]</scope>
    <source>
        <strain evidence="10 11">DSM 27192</strain>
    </source>
</reference>
<dbReference type="Gene3D" id="3.30.565.10">
    <property type="entry name" value="Histidine kinase-like ATPase, C-terminal domain"/>
    <property type="match status" value="1"/>
</dbReference>
<dbReference type="GO" id="GO:0005886">
    <property type="term" value="C:plasma membrane"/>
    <property type="evidence" value="ECO:0007669"/>
    <property type="project" value="TreeGrafter"/>
</dbReference>
<dbReference type="InterPro" id="IPR004358">
    <property type="entry name" value="Sig_transdc_His_kin-like_C"/>
</dbReference>
<keyword evidence="4" id="KW-0808">Transferase</keyword>
<feature type="compositionally biased region" description="Low complexity" evidence="7">
    <location>
        <begin position="392"/>
        <end position="407"/>
    </location>
</feature>
<dbReference type="SUPFAM" id="SSF47384">
    <property type="entry name" value="Homodimeric domain of signal transducing histidine kinase"/>
    <property type="match status" value="1"/>
</dbReference>